<feature type="domain" description="Macro" evidence="9">
    <location>
        <begin position="38"/>
        <end position="218"/>
    </location>
</feature>
<dbReference type="InterPro" id="IPR012317">
    <property type="entry name" value="Poly(ADP-ribose)pol_cat_dom"/>
</dbReference>
<evidence type="ECO:0000256" key="6">
    <source>
        <dbReference type="RuleBase" id="RU362114"/>
    </source>
</evidence>
<feature type="domain" description="Macro" evidence="9">
    <location>
        <begin position="444"/>
        <end position="628"/>
    </location>
</feature>
<keyword evidence="2 6" id="KW-0328">Glycosyltransferase</keyword>
<evidence type="ECO:0000256" key="7">
    <source>
        <dbReference type="SAM" id="MobiDB-lite"/>
    </source>
</evidence>
<evidence type="ECO:0000256" key="5">
    <source>
        <dbReference type="ARBA" id="ARBA00023242"/>
    </source>
</evidence>
<evidence type="ECO:0000313" key="11">
    <source>
        <dbReference type="Proteomes" id="UP001186944"/>
    </source>
</evidence>
<gene>
    <name evidence="10" type="ORF">FSP39_018910</name>
</gene>
<comment type="subcellular location">
    <subcellularLocation>
        <location evidence="1">Nucleus</location>
    </subcellularLocation>
</comment>
<dbReference type="GO" id="GO:0005634">
    <property type="term" value="C:nucleus"/>
    <property type="evidence" value="ECO:0007669"/>
    <property type="project" value="UniProtKB-SubCell"/>
</dbReference>
<dbReference type="InterPro" id="IPR043472">
    <property type="entry name" value="Macro_dom-like"/>
</dbReference>
<keyword evidence="4 6" id="KW-0520">NAD</keyword>
<keyword evidence="3 6" id="KW-0808">Transferase</keyword>
<dbReference type="Pfam" id="PF01661">
    <property type="entry name" value="Macro"/>
    <property type="match status" value="3"/>
</dbReference>
<dbReference type="GO" id="GO:0010629">
    <property type="term" value="P:negative regulation of gene expression"/>
    <property type="evidence" value="ECO:0007669"/>
    <property type="project" value="TreeGrafter"/>
</dbReference>
<dbReference type="PANTHER" id="PTHR14453">
    <property type="entry name" value="PARP/ZINC FINGER CCCH TYPE DOMAIN CONTAINING PROTEIN"/>
    <property type="match status" value="1"/>
</dbReference>
<comment type="caution">
    <text evidence="10">The sequence shown here is derived from an EMBL/GenBank/DDBJ whole genome shotgun (WGS) entry which is preliminary data.</text>
</comment>
<dbReference type="PANTHER" id="PTHR14453:SF70">
    <property type="entry name" value="PROTEIN MONO-ADP-RIBOSYLTRANSFERASE PARP9"/>
    <property type="match status" value="1"/>
</dbReference>
<feature type="compositionally biased region" description="Low complexity" evidence="7">
    <location>
        <begin position="226"/>
        <end position="245"/>
    </location>
</feature>
<dbReference type="SMART" id="SM00506">
    <property type="entry name" value="A1pp"/>
    <property type="match status" value="3"/>
</dbReference>
<dbReference type="AlphaFoldDB" id="A0AA88Y9H9"/>
<feature type="region of interest" description="Disordered" evidence="7">
    <location>
        <begin position="213"/>
        <end position="248"/>
    </location>
</feature>
<evidence type="ECO:0000256" key="1">
    <source>
        <dbReference type="ARBA" id="ARBA00004123"/>
    </source>
</evidence>
<reference evidence="10" key="1">
    <citation type="submission" date="2019-08" db="EMBL/GenBank/DDBJ databases">
        <title>The improved chromosome-level genome for the pearl oyster Pinctada fucata martensii using PacBio sequencing and Hi-C.</title>
        <authorList>
            <person name="Zheng Z."/>
        </authorList>
    </citation>
    <scope>NUCLEOTIDE SEQUENCE</scope>
    <source>
        <strain evidence="10">ZZ-2019</strain>
        <tissue evidence="10">Adductor muscle</tissue>
    </source>
</reference>
<keyword evidence="11" id="KW-1185">Reference proteome</keyword>
<evidence type="ECO:0000313" key="10">
    <source>
        <dbReference type="EMBL" id="KAK3100367.1"/>
    </source>
</evidence>
<protein>
    <recommendedName>
        <fullName evidence="6">Poly [ADP-ribose] polymerase</fullName>
        <shortName evidence="6">PARP</shortName>
        <ecNumber evidence="6">2.4.2.-</ecNumber>
    </recommendedName>
</protein>
<dbReference type="SUPFAM" id="SSF52949">
    <property type="entry name" value="Macro domain-like"/>
    <property type="match status" value="3"/>
</dbReference>
<dbReference type="PROSITE" id="PS51154">
    <property type="entry name" value="MACRO"/>
    <property type="match status" value="3"/>
</dbReference>
<dbReference type="EMBL" id="VSWD01000006">
    <property type="protein sequence ID" value="KAK3100367.1"/>
    <property type="molecule type" value="Genomic_DNA"/>
</dbReference>
<dbReference type="GO" id="GO:0005737">
    <property type="term" value="C:cytoplasm"/>
    <property type="evidence" value="ECO:0007669"/>
    <property type="project" value="TreeGrafter"/>
</dbReference>
<evidence type="ECO:0000256" key="4">
    <source>
        <dbReference type="ARBA" id="ARBA00023027"/>
    </source>
</evidence>
<feature type="region of interest" description="Disordered" evidence="7">
    <location>
        <begin position="1"/>
        <end position="42"/>
    </location>
</feature>
<name>A0AA88Y9H9_PINIB</name>
<evidence type="ECO:0000259" key="9">
    <source>
        <dbReference type="PROSITE" id="PS51154"/>
    </source>
</evidence>
<feature type="compositionally biased region" description="Low complexity" evidence="7">
    <location>
        <begin position="1"/>
        <end position="11"/>
    </location>
</feature>
<dbReference type="PROSITE" id="PS51059">
    <property type="entry name" value="PARP_CATALYTIC"/>
    <property type="match status" value="1"/>
</dbReference>
<accession>A0AA88Y9H9</accession>
<dbReference type="Proteomes" id="UP001186944">
    <property type="component" value="Unassembled WGS sequence"/>
</dbReference>
<organism evidence="10 11">
    <name type="scientific">Pinctada imbricata</name>
    <name type="common">Atlantic pearl-oyster</name>
    <name type="synonym">Pinctada martensii</name>
    <dbReference type="NCBI Taxonomy" id="66713"/>
    <lineage>
        <taxon>Eukaryota</taxon>
        <taxon>Metazoa</taxon>
        <taxon>Spiralia</taxon>
        <taxon>Lophotrochozoa</taxon>
        <taxon>Mollusca</taxon>
        <taxon>Bivalvia</taxon>
        <taxon>Autobranchia</taxon>
        <taxon>Pteriomorphia</taxon>
        <taxon>Pterioida</taxon>
        <taxon>Pterioidea</taxon>
        <taxon>Pteriidae</taxon>
        <taxon>Pinctada</taxon>
    </lineage>
</organism>
<evidence type="ECO:0000256" key="2">
    <source>
        <dbReference type="ARBA" id="ARBA00022676"/>
    </source>
</evidence>
<dbReference type="Gene3D" id="3.40.220.10">
    <property type="entry name" value="Leucine Aminopeptidase, subunit E, domain 1"/>
    <property type="match status" value="3"/>
</dbReference>
<evidence type="ECO:0000256" key="3">
    <source>
        <dbReference type="ARBA" id="ARBA00022679"/>
    </source>
</evidence>
<proteinExistence type="predicted"/>
<dbReference type="SUPFAM" id="SSF56399">
    <property type="entry name" value="ADP-ribosylation"/>
    <property type="match status" value="1"/>
</dbReference>
<keyword evidence="5" id="KW-0539">Nucleus</keyword>
<dbReference type="GO" id="GO:0003714">
    <property type="term" value="F:transcription corepressor activity"/>
    <property type="evidence" value="ECO:0007669"/>
    <property type="project" value="TreeGrafter"/>
</dbReference>
<dbReference type="GO" id="GO:0003950">
    <property type="term" value="F:NAD+ poly-ADP-ribosyltransferase activity"/>
    <property type="evidence" value="ECO:0007669"/>
    <property type="project" value="UniProtKB-UniRule"/>
</dbReference>
<dbReference type="EC" id="2.4.2.-" evidence="6"/>
<dbReference type="Gene3D" id="3.90.228.10">
    <property type="match status" value="1"/>
</dbReference>
<feature type="domain" description="PARP catalytic" evidence="8">
    <location>
        <begin position="677"/>
        <end position="922"/>
    </location>
</feature>
<evidence type="ECO:0000259" key="8">
    <source>
        <dbReference type="PROSITE" id="PS51059"/>
    </source>
</evidence>
<dbReference type="InterPro" id="IPR002589">
    <property type="entry name" value="Macro_dom"/>
</dbReference>
<sequence>MSDSSYSSDSYTDTEDHDSSDSEVGSQSDDESPGRERRKGKSDVVVGDVNVCITTGSSYEQNVDVVVSSCSKDLDLTKGRSSSALLKAAGQSVQIECDKKYSGGVSYGDVAVTNGGRLSCFKIFHCAIPSYSGKAEEKILRRVVSKCLEEADKRHYTSIALPPLGSGYAKYPPTKIAEIMMEEIENFSASDLDTVNIVIFHKDQATLQEFQRTFQTNPGKGKTRPGGASSHTKGKSSTTSGPGRSKTFKHLTVDVQAGDLTTAKTDVIVFTAPNDLNLNSGALPVSVLNAAGVNFQRDLKSDYPWGVSYGEVAHVKGYNLNCKKVFIGALPPWGTKSPNPESVLYDFMERCLEEANEYNLKTMAFATLGIGALGYPYDRVAKAMIGSMGKFDRRFTSPKIQSVSILIYHQHTDYNKIKAAFDNELQLVPASSGSGTKSPAVVASRGSCSKTFGSTQVNVMVDNMTSQTVDVIVNSVSPRLQLKSSSGLALSILNHGGKEIQKELDKKYSSGISIGEIAKTKAGKLSCKSIYHGTLPYWYSKKKHNKKPEEVIETFVYDCLSMAANDGYSTIAFPVLGTGYQKFPPDVSAHHIIMGIDKYSKKHRSIKEVRIVIYGGAGDYQEAEKAFKNEFSGRSTAVPVQTKGSTPQRGTTEFFRLMYMQEARPPSTWSQFTNKRTIRDWSINLSSSLSPMQEVQPDPATVQSIQNAFLSTMGSKPQIFSITRIENIDLFQKYMDECQRLFKKAYANKKSFDPIHSLANSTKKNVVLEKYLHKGMTSQLYPEINEHYFFHGTNASVVPVIKSQGLDSRLAASGRVGAGVYGAEVASKSAQYVGPDQRGHCFMFIIRMCMGDVYVTQTGGGYRRAPCKTCFSDKCIKHYDLYDSIMADGAAFADREFLVYDKNQCYPEYLIEFSSQMHAPQMPMHIPPNMSSALGFLQKLQN</sequence>
<feature type="domain" description="Macro" evidence="9">
    <location>
        <begin position="240"/>
        <end position="425"/>
    </location>
</feature>
<dbReference type="Pfam" id="PF00644">
    <property type="entry name" value="PARP"/>
    <property type="match status" value="1"/>
</dbReference>
<dbReference type="InterPro" id="IPR052056">
    <property type="entry name" value="Mono-ARTD/PARP"/>
</dbReference>